<dbReference type="EMBL" id="BAAAGS010000021">
    <property type="protein sequence ID" value="GAA0532066.1"/>
    <property type="molecule type" value="Genomic_DNA"/>
</dbReference>
<organism evidence="1 2">
    <name type="scientific">Saccharopolyspora erythraea</name>
    <name type="common">Streptomyces erythraeus</name>
    <dbReference type="NCBI Taxonomy" id="1836"/>
    <lineage>
        <taxon>Bacteria</taxon>
        <taxon>Bacillati</taxon>
        <taxon>Actinomycetota</taxon>
        <taxon>Actinomycetes</taxon>
        <taxon>Pseudonocardiales</taxon>
        <taxon>Pseudonocardiaceae</taxon>
        <taxon>Saccharopolyspora</taxon>
    </lineage>
</organism>
<dbReference type="RefSeq" id="WP_009946608.1">
    <property type="nucleotide sequence ID" value="NZ_BAAAGS010000021.1"/>
</dbReference>
<keyword evidence="2" id="KW-1185">Reference proteome</keyword>
<accession>A0ABN1D226</accession>
<sequence length="169" mass="18540">MGTRTPEQRLVAALGRSAVEAAAPDELPLFEETCDEYLRRPARGDRGFDDPLGFGLDTALSVLTFGALAAAQSAAVFVALEVRSSVREESSSTIRAWTKRFFRRLQPPDDSAGQQESVEVEVPALTPEQLRRVRERAYEQARAFHVPRREAGIMADAIVGRLSLPDGAE</sequence>
<dbReference type="Proteomes" id="UP001500729">
    <property type="component" value="Unassembled WGS sequence"/>
</dbReference>
<reference evidence="1 2" key="1">
    <citation type="journal article" date="2019" name="Int. J. Syst. Evol. Microbiol.">
        <title>The Global Catalogue of Microorganisms (GCM) 10K type strain sequencing project: providing services to taxonomists for standard genome sequencing and annotation.</title>
        <authorList>
            <consortium name="The Broad Institute Genomics Platform"/>
            <consortium name="The Broad Institute Genome Sequencing Center for Infectious Disease"/>
            <person name="Wu L."/>
            <person name="Ma J."/>
        </authorList>
    </citation>
    <scope>NUCLEOTIDE SEQUENCE [LARGE SCALE GENOMIC DNA]</scope>
    <source>
        <strain evidence="1 2">JCM 10303</strain>
    </source>
</reference>
<name>A0ABN1D226_SACER</name>
<proteinExistence type="predicted"/>
<evidence type="ECO:0000313" key="1">
    <source>
        <dbReference type="EMBL" id="GAA0532066.1"/>
    </source>
</evidence>
<gene>
    <name evidence="1" type="ORF">GCM10009533_33950</name>
</gene>
<comment type="caution">
    <text evidence="1">The sequence shown here is derived from an EMBL/GenBank/DDBJ whole genome shotgun (WGS) entry which is preliminary data.</text>
</comment>
<evidence type="ECO:0000313" key="2">
    <source>
        <dbReference type="Proteomes" id="UP001500729"/>
    </source>
</evidence>
<protein>
    <submittedName>
        <fullName evidence="1">Uncharacterized protein</fullName>
    </submittedName>
</protein>